<accession>A0AA38I592</accession>
<evidence type="ECO:0000313" key="2">
    <source>
        <dbReference type="EMBL" id="KAJ3647833.1"/>
    </source>
</evidence>
<reference evidence="1" key="1">
    <citation type="journal article" date="2023" name="G3 (Bethesda)">
        <title>Whole genome assemblies of Zophobas morio and Tenebrio molitor.</title>
        <authorList>
            <person name="Kaur S."/>
            <person name="Stinson S.A."/>
            <person name="diCenzo G.C."/>
        </authorList>
    </citation>
    <scope>NUCLEOTIDE SEQUENCE</scope>
    <source>
        <strain evidence="1">QUZm001</strain>
    </source>
</reference>
<comment type="caution">
    <text evidence="1">The sequence shown here is derived from an EMBL/GenBank/DDBJ whole genome shotgun (WGS) entry which is preliminary data.</text>
</comment>
<evidence type="ECO:0000313" key="3">
    <source>
        <dbReference type="Proteomes" id="UP001168821"/>
    </source>
</evidence>
<proteinExistence type="predicted"/>
<sequence length="77" mass="8836">MRDRMLHQPTMQIRRRSNPIFRPRIGSMQDRSAELELFTAKKRKAHFVKAAQCDDNEVKSSSCFAAGGKKLPLFGSR</sequence>
<name>A0AA38I592_9CUCU</name>
<evidence type="ECO:0000313" key="1">
    <source>
        <dbReference type="EMBL" id="KAJ3647832.1"/>
    </source>
</evidence>
<keyword evidence="3" id="KW-1185">Reference proteome</keyword>
<dbReference type="Proteomes" id="UP001168821">
    <property type="component" value="Unassembled WGS sequence"/>
</dbReference>
<dbReference type="EMBL" id="JALNTZ010000006">
    <property type="protein sequence ID" value="KAJ3647833.1"/>
    <property type="molecule type" value="Genomic_DNA"/>
</dbReference>
<dbReference type="AlphaFoldDB" id="A0AA38I592"/>
<organism evidence="1 3">
    <name type="scientific">Zophobas morio</name>
    <dbReference type="NCBI Taxonomy" id="2755281"/>
    <lineage>
        <taxon>Eukaryota</taxon>
        <taxon>Metazoa</taxon>
        <taxon>Ecdysozoa</taxon>
        <taxon>Arthropoda</taxon>
        <taxon>Hexapoda</taxon>
        <taxon>Insecta</taxon>
        <taxon>Pterygota</taxon>
        <taxon>Neoptera</taxon>
        <taxon>Endopterygota</taxon>
        <taxon>Coleoptera</taxon>
        <taxon>Polyphaga</taxon>
        <taxon>Cucujiformia</taxon>
        <taxon>Tenebrionidae</taxon>
        <taxon>Zophobas</taxon>
    </lineage>
</organism>
<gene>
    <name evidence="1" type="ORF">Zmor_019689</name>
    <name evidence="2" type="ORF">Zmor_019690</name>
</gene>
<dbReference type="EMBL" id="JALNTZ010000006">
    <property type="protein sequence ID" value="KAJ3647832.1"/>
    <property type="molecule type" value="Genomic_DNA"/>
</dbReference>
<protein>
    <submittedName>
        <fullName evidence="1">Uncharacterized protein</fullName>
    </submittedName>
</protein>